<sequence length="327" mass="34500">MKIASATVNLGSSFSQSQSLTIKQSVTVDQASRPPPSSPTDSVSLSSEAAQNSLLDQLGSDKDAAYNLIAAILEKAFGIHFKLWRFQPSPQDPQDTPPPPDSAPPQVSARQDIDYQEQQQLTFSANGQITTQDGKQLQFSLSVQMQSSYQFHSSQSFQSGGKKSSDPLMVNLGDGAGGLSGASVSFDLQGNSQMVDLPFSSQGGWLALDKNGDGKINDGGELFGPQSGDGFADLAKLDDNRDGAIDESDPAFAQLKIWTGRDSGGKDQLSSLKDVGIGAILLPSVDAPLTLRANPGDADPLAQMRRAGVFVKEDGQAGMISQLDVYG</sequence>
<dbReference type="PANTHER" id="PTHR39431:SF1">
    <property type="entry name" value="FRPA_C-RELATED PROTEIN"/>
    <property type="match status" value="1"/>
</dbReference>
<evidence type="ECO:0008006" key="4">
    <source>
        <dbReference type="Google" id="ProtNLM"/>
    </source>
</evidence>
<organism evidence="2 3">
    <name type="scientific">Chromobacterium phragmitis</name>
    <dbReference type="NCBI Taxonomy" id="2202141"/>
    <lineage>
        <taxon>Bacteria</taxon>
        <taxon>Pseudomonadati</taxon>
        <taxon>Pseudomonadota</taxon>
        <taxon>Betaproteobacteria</taxon>
        <taxon>Neisseriales</taxon>
        <taxon>Chromobacteriaceae</taxon>
        <taxon>Chromobacterium</taxon>
    </lineage>
</organism>
<dbReference type="PANTHER" id="PTHR39431">
    <property type="entry name" value="FRPA/C-RELATED PROTEIN"/>
    <property type="match status" value="1"/>
</dbReference>
<protein>
    <recommendedName>
        <fullName evidence="4">VCBS repeat-containing protein</fullName>
    </recommendedName>
</protein>
<dbReference type="Proteomes" id="UP001462502">
    <property type="component" value="Unassembled WGS sequence"/>
</dbReference>
<gene>
    <name evidence="2" type="ORF">ABI908_00900</name>
</gene>
<dbReference type="RefSeq" id="WP_347937765.1">
    <property type="nucleotide sequence ID" value="NZ_JBDXMI010000001.1"/>
</dbReference>
<proteinExistence type="predicted"/>
<reference evidence="2 3" key="1">
    <citation type="submission" date="2024-05" db="EMBL/GenBank/DDBJ databases">
        <authorList>
            <person name="De Oliveira J.P."/>
            <person name="Noriler S.A."/>
            <person name="De Oliveira A.G."/>
            <person name="Sipoli D.S."/>
        </authorList>
    </citation>
    <scope>NUCLEOTIDE SEQUENCE [LARGE SCALE GENOMIC DNA]</scope>
    <source>
        <strain evidence="2 3">LABIM192</strain>
    </source>
</reference>
<keyword evidence="3" id="KW-1185">Reference proteome</keyword>
<comment type="caution">
    <text evidence="2">The sequence shown here is derived from an EMBL/GenBank/DDBJ whole genome shotgun (WGS) entry which is preliminary data.</text>
</comment>
<feature type="region of interest" description="Disordered" evidence="1">
    <location>
        <begin position="86"/>
        <end position="111"/>
    </location>
</feature>
<feature type="region of interest" description="Disordered" evidence="1">
    <location>
        <begin position="25"/>
        <end position="48"/>
    </location>
</feature>
<name>A0ABV0IN08_9NEIS</name>
<evidence type="ECO:0000313" key="2">
    <source>
        <dbReference type="EMBL" id="MEO9382672.1"/>
    </source>
</evidence>
<evidence type="ECO:0000256" key="1">
    <source>
        <dbReference type="SAM" id="MobiDB-lite"/>
    </source>
</evidence>
<accession>A0ABV0IN08</accession>
<evidence type="ECO:0000313" key="3">
    <source>
        <dbReference type="Proteomes" id="UP001462502"/>
    </source>
</evidence>
<dbReference type="EMBL" id="JBDXMI010000001">
    <property type="protein sequence ID" value="MEO9382672.1"/>
    <property type="molecule type" value="Genomic_DNA"/>
</dbReference>